<dbReference type="InterPro" id="IPR000571">
    <property type="entry name" value="Znf_CCCH"/>
</dbReference>
<feature type="zinc finger region" description="C3H1-type" evidence="6">
    <location>
        <begin position="437"/>
        <end position="464"/>
    </location>
</feature>
<dbReference type="SUPFAM" id="SSF48371">
    <property type="entry name" value="ARM repeat"/>
    <property type="match status" value="1"/>
</dbReference>
<feature type="repeat" description="Pumilio" evidence="5">
    <location>
        <begin position="762"/>
        <end position="797"/>
    </location>
</feature>
<evidence type="ECO:0000256" key="7">
    <source>
        <dbReference type="SAM" id="MobiDB-lite"/>
    </source>
</evidence>
<dbReference type="PROSITE" id="PS50103">
    <property type="entry name" value="ZF_C3H1"/>
    <property type="match status" value="1"/>
</dbReference>
<dbReference type="InterPro" id="IPR016024">
    <property type="entry name" value="ARM-type_fold"/>
</dbReference>
<feature type="domain" description="PUM-HD" evidence="9">
    <location>
        <begin position="521"/>
        <end position="861"/>
    </location>
</feature>
<feature type="domain" description="C3H1-type" evidence="8">
    <location>
        <begin position="437"/>
        <end position="464"/>
    </location>
</feature>
<evidence type="ECO:0000256" key="2">
    <source>
        <dbReference type="ARBA" id="ARBA00022737"/>
    </source>
</evidence>
<evidence type="ECO:0000313" key="10">
    <source>
        <dbReference type="EMBL" id="KAK9762317.1"/>
    </source>
</evidence>
<dbReference type="SMART" id="SM00025">
    <property type="entry name" value="Pumilio"/>
    <property type="match status" value="8"/>
</dbReference>
<feature type="compositionally biased region" description="Basic and acidic residues" evidence="7">
    <location>
        <begin position="9"/>
        <end position="23"/>
    </location>
</feature>
<dbReference type="Gene3D" id="1.25.10.10">
    <property type="entry name" value="Leucine-rich Repeat Variant"/>
    <property type="match status" value="1"/>
</dbReference>
<feature type="region of interest" description="Disordered" evidence="7">
    <location>
        <begin position="1"/>
        <end position="32"/>
    </location>
</feature>
<proteinExistence type="predicted"/>
<evidence type="ECO:0000259" key="8">
    <source>
        <dbReference type="PROSITE" id="PS50103"/>
    </source>
</evidence>
<dbReference type="InterPro" id="IPR033712">
    <property type="entry name" value="Pumilio_RNA-bd"/>
</dbReference>
<keyword evidence="4 6" id="KW-0862">Zinc</keyword>
<keyword evidence="1 6" id="KW-0479">Metal-binding</keyword>
<dbReference type="SUPFAM" id="SSF90229">
    <property type="entry name" value="CCCH zinc finger"/>
    <property type="match status" value="1"/>
</dbReference>
<evidence type="ECO:0000256" key="1">
    <source>
        <dbReference type="ARBA" id="ARBA00022723"/>
    </source>
</evidence>
<dbReference type="Proteomes" id="UP001479436">
    <property type="component" value="Unassembled WGS sequence"/>
</dbReference>
<name>A0ABR2WLH3_9FUNG</name>
<feature type="region of interest" description="Disordered" evidence="7">
    <location>
        <begin position="205"/>
        <end position="256"/>
    </location>
</feature>
<accession>A0ABR2WLH3</accession>
<feature type="compositionally biased region" description="Low complexity" evidence="7">
    <location>
        <begin position="487"/>
        <end position="502"/>
    </location>
</feature>
<feature type="repeat" description="Pumilio" evidence="5">
    <location>
        <begin position="654"/>
        <end position="689"/>
    </location>
</feature>
<dbReference type="CDD" id="cd07920">
    <property type="entry name" value="Pumilio"/>
    <property type="match status" value="1"/>
</dbReference>
<keyword evidence="11" id="KW-1185">Reference proteome</keyword>
<feature type="repeat" description="Pumilio" evidence="5">
    <location>
        <begin position="690"/>
        <end position="725"/>
    </location>
</feature>
<comment type="caution">
    <text evidence="10">The sequence shown here is derived from an EMBL/GenBank/DDBJ whole genome shotgun (WGS) entry which is preliminary data.</text>
</comment>
<protein>
    <submittedName>
        <fullName evidence="10">Uncharacterized protein</fullName>
    </submittedName>
</protein>
<dbReference type="InterPro" id="IPR033133">
    <property type="entry name" value="PUM-HD"/>
</dbReference>
<keyword evidence="2" id="KW-0677">Repeat</keyword>
<dbReference type="Pfam" id="PF00806">
    <property type="entry name" value="PUF"/>
    <property type="match status" value="1"/>
</dbReference>
<feature type="repeat" description="Pumilio" evidence="5">
    <location>
        <begin position="617"/>
        <end position="653"/>
    </location>
</feature>
<evidence type="ECO:0000256" key="4">
    <source>
        <dbReference type="ARBA" id="ARBA00022833"/>
    </source>
</evidence>
<sequence>MTSKNSTLRKPERASSFEVRKQDTMSSSIRTGNMDKDMIGLFNPNLRRNASFTNGTQAAILYGDSNTQSDGLSRNSQNSKLNGGICSSYEYPKHSYQNGFGGKREGLFGSDIFDTEMNEYYNAVNHDEDTSFGRGSGSAKSGDFEDFRHHLNKLSLNSTSSSTVYHFDGDQQTRTRMRSNTISVTRSTSLAHFSMNGHPKNFGFIHQNASSHGQRNHQRPDDTIPSLRSVPVSRRNSYDRSSVWEGREHHTPFGSRMPINDTRMSLYSDFLGSHHSQSVLYEPIPDLPRFSEIPIFEKDGANSNLEHMNSKNPRPPVITNRSWYSDLSTSAALDLAHSSQRTRPDNFRMRNDEWEWPPANQINDHSQARPTLRHTASMYTTSREVHAFPVKNGMYANGAPKQVLFSSDNGISPFGAVDAVYIGAQQHSMGPHDRPTSPSRNICRFFQQGHCSRGDTCGFIHGLTPPDSARSILCSVGPSSSSYNHMGSNGSSSCSHPTSTHSYNSIGTTNGKPSPSKSTNSRHAPRKSSSDIDGCSQFSETHIEEMVGKIYSLCKDQHGCRYLQKQLEEQKPKSVDIIFNEISSHFATLMIDPFGNYLCQKLLEYCTDGQRAVIMESVSSELVNISLNTHGTRAVQKMIEFLSNSEQIQIIIAALGPDVVALIKDLNGNHVIQRCLHCLNAADNQFVYNAVSENIVEVASHRHGCCVLQRCIDYSSESQKIQLVTRITHQALDLVQDPFGNYVVQYVLDLDRGRFSDSLIRRFLGNVDILSVQKFSSNVMEKCIRVSTPETRKGLVEELLIRETLDKLLRDSFGNYVVQTALDYAEFNQRVMLVDAIRPLLPAIRNSPYGKRIQGKLQRERIYTQHPNMLNLGYNGVASSNHGALEN</sequence>
<feature type="compositionally biased region" description="Polar residues" evidence="7">
    <location>
        <begin position="503"/>
        <end position="522"/>
    </location>
</feature>
<dbReference type="PROSITE" id="PS50303">
    <property type="entry name" value="PUM_HD"/>
    <property type="match status" value="1"/>
</dbReference>
<dbReference type="PANTHER" id="PTHR12537">
    <property type="entry name" value="RNA BINDING PROTEIN PUMILIO-RELATED"/>
    <property type="match status" value="1"/>
</dbReference>
<dbReference type="PROSITE" id="PS50302">
    <property type="entry name" value="PUM"/>
    <property type="match status" value="8"/>
</dbReference>
<dbReference type="InterPro" id="IPR011989">
    <property type="entry name" value="ARM-like"/>
</dbReference>
<feature type="repeat" description="Pumilio" evidence="5">
    <location>
        <begin position="545"/>
        <end position="580"/>
    </location>
</feature>
<feature type="repeat" description="Pumilio" evidence="5">
    <location>
        <begin position="798"/>
        <end position="835"/>
    </location>
</feature>
<dbReference type="Pfam" id="PF00642">
    <property type="entry name" value="zf-CCCH"/>
    <property type="match status" value="1"/>
</dbReference>
<evidence type="ECO:0000256" key="3">
    <source>
        <dbReference type="ARBA" id="ARBA00022771"/>
    </source>
</evidence>
<evidence type="ECO:0000313" key="11">
    <source>
        <dbReference type="Proteomes" id="UP001479436"/>
    </source>
</evidence>
<dbReference type="Pfam" id="PF22493">
    <property type="entry name" value="PUF_NOP9"/>
    <property type="match status" value="1"/>
</dbReference>
<feature type="repeat" description="Pumilio" evidence="5">
    <location>
        <begin position="726"/>
        <end position="761"/>
    </location>
</feature>
<evidence type="ECO:0000256" key="5">
    <source>
        <dbReference type="PROSITE-ProRule" id="PRU00317"/>
    </source>
</evidence>
<evidence type="ECO:0000256" key="6">
    <source>
        <dbReference type="PROSITE-ProRule" id="PRU00723"/>
    </source>
</evidence>
<reference evidence="10 11" key="1">
    <citation type="submission" date="2023-04" db="EMBL/GenBank/DDBJ databases">
        <title>Genome of Basidiobolus ranarum AG-B5.</title>
        <authorList>
            <person name="Stajich J.E."/>
            <person name="Carter-House D."/>
            <person name="Gryganskyi A."/>
        </authorList>
    </citation>
    <scope>NUCLEOTIDE SEQUENCE [LARGE SCALE GENOMIC DNA]</scope>
    <source>
        <strain evidence="10 11">AG-B5</strain>
    </source>
</reference>
<feature type="region of interest" description="Disordered" evidence="7">
    <location>
        <begin position="485"/>
        <end position="534"/>
    </location>
</feature>
<dbReference type="InterPro" id="IPR001313">
    <property type="entry name" value="Pumilio_RNA-bd_rpt"/>
</dbReference>
<dbReference type="EMBL" id="JASJQH010001006">
    <property type="protein sequence ID" value="KAK9762317.1"/>
    <property type="molecule type" value="Genomic_DNA"/>
</dbReference>
<dbReference type="SMART" id="SM00356">
    <property type="entry name" value="ZnF_C3H1"/>
    <property type="match status" value="1"/>
</dbReference>
<organism evidence="10 11">
    <name type="scientific">Basidiobolus ranarum</name>
    <dbReference type="NCBI Taxonomy" id="34480"/>
    <lineage>
        <taxon>Eukaryota</taxon>
        <taxon>Fungi</taxon>
        <taxon>Fungi incertae sedis</taxon>
        <taxon>Zoopagomycota</taxon>
        <taxon>Entomophthoromycotina</taxon>
        <taxon>Basidiobolomycetes</taxon>
        <taxon>Basidiobolales</taxon>
        <taxon>Basidiobolaceae</taxon>
        <taxon>Basidiobolus</taxon>
    </lineage>
</organism>
<dbReference type="InterPro" id="IPR036855">
    <property type="entry name" value="Znf_CCCH_sf"/>
</dbReference>
<evidence type="ECO:0000259" key="9">
    <source>
        <dbReference type="PROSITE" id="PS50303"/>
    </source>
</evidence>
<gene>
    <name evidence="10" type="ORF">K7432_012068</name>
</gene>
<keyword evidence="3 6" id="KW-0863">Zinc-finger</keyword>
<dbReference type="PANTHER" id="PTHR12537:SF13">
    <property type="entry name" value="PUMILIO HOMOLOGY DOMAIN FAMILY MEMBER 4"/>
    <property type="match status" value="1"/>
</dbReference>
<feature type="repeat" description="Pumilio" evidence="5">
    <location>
        <begin position="581"/>
        <end position="616"/>
    </location>
</feature>